<dbReference type="RefSeq" id="WP_038410956.1">
    <property type="nucleotide sequence ID" value="NZ_CP009455.1"/>
</dbReference>
<organism evidence="1 2">
    <name type="scientific">Pseudomonas cremoricolorata</name>
    <dbReference type="NCBI Taxonomy" id="157783"/>
    <lineage>
        <taxon>Bacteria</taxon>
        <taxon>Pseudomonadati</taxon>
        <taxon>Pseudomonadota</taxon>
        <taxon>Gammaproteobacteria</taxon>
        <taxon>Pseudomonadales</taxon>
        <taxon>Pseudomonadaceae</taxon>
        <taxon>Pseudomonas</taxon>
    </lineage>
</organism>
<proteinExistence type="predicted"/>
<gene>
    <name evidence="1" type="ORF">LK03_02745</name>
</gene>
<sequence length="119" mass="12686">MFRLNDAVRRYRAQHGSPTELRSVAATATTLSQRANPYAAGVVASVAAVAIPTSEPIDLARLIEELQEEGGLLQHGENALLIRPAHWGQLDSVSAHLKALLLHLQTNDQGEDNGAGQSA</sequence>
<dbReference type="KEGG" id="psw:LK03_02745"/>
<evidence type="ECO:0000313" key="1">
    <source>
        <dbReference type="EMBL" id="AIR88223.1"/>
    </source>
</evidence>
<dbReference type="Proteomes" id="UP000029493">
    <property type="component" value="Chromosome"/>
</dbReference>
<dbReference type="AlphaFoldDB" id="A0A089Y8P9"/>
<keyword evidence="2" id="KW-1185">Reference proteome</keyword>
<protein>
    <submittedName>
        <fullName evidence="1">Uncharacterized protein</fullName>
    </submittedName>
</protein>
<dbReference type="EMBL" id="CP009455">
    <property type="protein sequence ID" value="AIR88223.1"/>
    <property type="molecule type" value="Genomic_DNA"/>
</dbReference>
<evidence type="ECO:0000313" key="2">
    <source>
        <dbReference type="Proteomes" id="UP000029493"/>
    </source>
</evidence>
<dbReference type="OrthoDB" id="6889184at2"/>
<reference evidence="1 2" key="1">
    <citation type="submission" date="2014-09" db="EMBL/GenBank/DDBJ databases">
        <authorList>
            <person name="Chan K.-G."/>
        </authorList>
    </citation>
    <scope>NUCLEOTIDE SEQUENCE [LARGE SCALE GENOMIC DNA]</scope>
    <source>
        <strain evidence="1 2">ND07</strain>
    </source>
</reference>
<accession>A0A089Y8P9</accession>
<name>A0A089Y8P9_9PSED</name>